<keyword evidence="3" id="KW-1185">Reference proteome</keyword>
<sequence length="189" mass="22805">MQFSLIIPLLIFIATSSYSENEKENKQMVEIPDEWKNIKTQIETLEKKLKEWDEEKRVELNGLNWDDIWSFDGEFQKIKKKFLIRMDDIPLIIKTLLSYQPSIRIDVKKASKDFEEITERQKSIQQKIHKKCLEKIELKKQVDEAILKYTKCVEQYNNLCSIERDILIEKQQKEQKFFAINQIREFDNK</sequence>
<organism evidence="2 3">
    <name type="scientific">Reticulomyxa filosa</name>
    <dbReference type="NCBI Taxonomy" id="46433"/>
    <lineage>
        <taxon>Eukaryota</taxon>
        <taxon>Sar</taxon>
        <taxon>Rhizaria</taxon>
        <taxon>Retaria</taxon>
        <taxon>Foraminifera</taxon>
        <taxon>Monothalamids</taxon>
        <taxon>Reticulomyxidae</taxon>
        <taxon>Reticulomyxa</taxon>
    </lineage>
</organism>
<protein>
    <submittedName>
        <fullName evidence="2">Uncharacterized protein</fullName>
    </submittedName>
</protein>
<keyword evidence="1" id="KW-0732">Signal</keyword>
<name>X6P266_RETFI</name>
<proteinExistence type="predicted"/>
<feature type="chain" id="PRO_5004976383" evidence="1">
    <location>
        <begin position="20"/>
        <end position="189"/>
    </location>
</feature>
<gene>
    <name evidence="2" type="ORF">RFI_04889</name>
</gene>
<evidence type="ECO:0000313" key="3">
    <source>
        <dbReference type="Proteomes" id="UP000023152"/>
    </source>
</evidence>
<accession>X6P266</accession>
<evidence type="ECO:0000313" key="2">
    <source>
        <dbReference type="EMBL" id="ETO32228.1"/>
    </source>
</evidence>
<evidence type="ECO:0000256" key="1">
    <source>
        <dbReference type="SAM" id="SignalP"/>
    </source>
</evidence>
<comment type="caution">
    <text evidence="2">The sequence shown here is derived from an EMBL/GenBank/DDBJ whole genome shotgun (WGS) entry which is preliminary data.</text>
</comment>
<dbReference type="EMBL" id="ASPP01004378">
    <property type="protein sequence ID" value="ETO32228.1"/>
    <property type="molecule type" value="Genomic_DNA"/>
</dbReference>
<feature type="non-terminal residue" evidence="2">
    <location>
        <position position="189"/>
    </location>
</feature>
<dbReference type="AlphaFoldDB" id="X6P266"/>
<reference evidence="2 3" key="1">
    <citation type="journal article" date="2013" name="Curr. Biol.">
        <title>The Genome of the Foraminiferan Reticulomyxa filosa.</title>
        <authorList>
            <person name="Glockner G."/>
            <person name="Hulsmann N."/>
            <person name="Schleicher M."/>
            <person name="Noegel A.A."/>
            <person name="Eichinger L."/>
            <person name="Gallinger C."/>
            <person name="Pawlowski J."/>
            <person name="Sierra R."/>
            <person name="Euteneuer U."/>
            <person name="Pillet L."/>
            <person name="Moustafa A."/>
            <person name="Platzer M."/>
            <person name="Groth M."/>
            <person name="Szafranski K."/>
            <person name="Schliwa M."/>
        </authorList>
    </citation>
    <scope>NUCLEOTIDE SEQUENCE [LARGE SCALE GENOMIC DNA]</scope>
</reference>
<dbReference type="Proteomes" id="UP000023152">
    <property type="component" value="Unassembled WGS sequence"/>
</dbReference>
<feature type="signal peptide" evidence="1">
    <location>
        <begin position="1"/>
        <end position="19"/>
    </location>
</feature>